<dbReference type="AlphaFoldDB" id="A0A1H3VLJ6"/>
<feature type="signal peptide" evidence="1">
    <location>
        <begin position="1"/>
        <end position="23"/>
    </location>
</feature>
<evidence type="ECO:0000256" key="1">
    <source>
        <dbReference type="SAM" id="SignalP"/>
    </source>
</evidence>
<keyword evidence="3" id="KW-1185">Reference proteome</keyword>
<gene>
    <name evidence="2" type="ORF">SAMN05421540_101153</name>
</gene>
<accession>A0A1H3VLJ6</accession>
<feature type="chain" id="PRO_5011742463" description="LTXXQ motif family protein" evidence="1">
    <location>
        <begin position="24"/>
        <end position="117"/>
    </location>
</feature>
<keyword evidence="1" id="KW-0732">Signal</keyword>
<proteinExistence type="predicted"/>
<evidence type="ECO:0000313" key="2">
    <source>
        <dbReference type="EMBL" id="SDZ75134.1"/>
    </source>
</evidence>
<name>A0A1H3VLJ6_9FLAO</name>
<evidence type="ECO:0008006" key="4">
    <source>
        <dbReference type="Google" id="ProtNLM"/>
    </source>
</evidence>
<reference evidence="2 3" key="1">
    <citation type="submission" date="2016-10" db="EMBL/GenBank/DDBJ databases">
        <authorList>
            <person name="de Groot N.N."/>
        </authorList>
    </citation>
    <scope>NUCLEOTIDE SEQUENCE [LARGE SCALE GENOMIC DNA]</scope>
    <source>
        <strain evidence="2 3">DSM 23581</strain>
    </source>
</reference>
<sequence length="117" mass="13368">MKSIFKLALTLVAVFTLSITAQAQDINKQALQKEATVQAEKISQKMDLTDVQTEELQRSIAKFHTGKAKVENSDPNTVKGLKNQKKRVYGDFKKEIKAILTPERYADFMLFYKELNQ</sequence>
<dbReference type="Proteomes" id="UP000198820">
    <property type="component" value="Unassembled WGS sequence"/>
</dbReference>
<evidence type="ECO:0000313" key="3">
    <source>
        <dbReference type="Proteomes" id="UP000198820"/>
    </source>
</evidence>
<protein>
    <recommendedName>
        <fullName evidence="4">LTXXQ motif family protein</fullName>
    </recommendedName>
</protein>
<dbReference type="RefSeq" id="WP_093238024.1">
    <property type="nucleotide sequence ID" value="NZ_FNQF01000001.1"/>
</dbReference>
<dbReference type="STRING" id="908615.SAMN05421540_101153"/>
<organism evidence="2 3">
    <name type="scientific">Psychroflexus halocasei</name>
    <dbReference type="NCBI Taxonomy" id="908615"/>
    <lineage>
        <taxon>Bacteria</taxon>
        <taxon>Pseudomonadati</taxon>
        <taxon>Bacteroidota</taxon>
        <taxon>Flavobacteriia</taxon>
        <taxon>Flavobacteriales</taxon>
        <taxon>Flavobacteriaceae</taxon>
        <taxon>Psychroflexus</taxon>
    </lineage>
</organism>
<dbReference type="EMBL" id="FNQF01000001">
    <property type="protein sequence ID" value="SDZ75134.1"/>
    <property type="molecule type" value="Genomic_DNA"/>
</dbReference>